<comment type="caution">
    <text evidence="3">The sequence shown here is derived from an EMBL/GenBank/DDBJ whole genome shotgun (WGS) entry which is preliminary data.</text>
</comment>
<dbReference type="CDD" id="cd11437">
    <property type="entry name" value="bHLH-PAS_ARNT_like"/>
    <property type="match status" value="1"/>
</dbReference>
<feature type="compositionally biased region" description="Polar residues" evidence="1">
    <location>
        <begin position="132"/>
        <end position="150"/>
    </location>
</feature>
<dbReference type="SMART" id="SM00353">
    <property type="entry name" value="HLH"/>
    <property type="match status" value="1"/>
</dbReference>
<dbReference type="InterPro" id="IPR050933">
    <property type="entry name" value="Circadian_TF"/>
</dbReference>
<dbReference type="Proteomes" id="UP000192578">
    <property type="component" value="Unassembled WGS sequence"/>
</dbReference>
<organism evidence="3 4">
    <name type="scientific">Hypsibius exemplaris</name>
    <name type="common">Freshwater tardigrade</name>
    <dbReference type="NCBI Taxonomy" id="2072580"/>
    <lineage>
        <taxon>Eukaryota</taxon>
        <taxon>Metazoa</taxon>
        <taxon>Ecdysozoa</taxon>
        <taxon>Tardigrada</taxon>
        <taxon>Eutardigrada</taxon>
        <taxon>Parachela</taxon>
        <taxon>Hypsibioidea</taxon>
        <taxon>Hypsibiidae</taxon>
        <taxon>Hypsibius</taxon>
    </lineage>
</organism>
<evidence type="ECO:0000313" key="4">
    <source>
        <dbReference type="Proteomes" id="UP000192578"/>
    </source>
</evidence>
<keyword evidence="4" id="KW-1185">Reference proteome</keyword>
<gene>
    <name evidence="3" type="ORF">BV898_05637</name>
</gene>
<keyword evidence="3" id="KW-0675">Receptor</keyword>
<dbReference type="PANTHER" id="PTHR23042">
    <property type="entry name" value="CIRCADIAN PROTEIN CLOCK/ARNT/BMAL/PAS"/>
    <property type="match status" value="1"/>
</dbReference>
<name>A0A1W0WYS2_HYPEX</name>
<feature type="compositionally biased region" description="Low complexity" evidence="1">
    <location>
        <begin position="577"/>
        <end position="592"/>
    </location>
</feature>
<feature type="region of interest" description="Disordered" evidence="1">
    <location>
        <begin position="1"/>
        <end position="91"/>
    </location>
</feature>
<dbReference type="SUPFAM" id="SSF47459">
    <property type="entry name" value="HLH, helix-loop-helix DNA-binding domain"/>
    <property type="match status" value="1"/>
</dbReference>
<feature type="region of interest" description="Disordered" evidence="1">
    <location>
        <begin position="571"/>
        <end position="625"/>
    </location>
</feature>
<feature type="domain" description="BHLH" evidence="2">
    <location>
        <begin position="181"/>
        <end position="235"/>
    </location>
</feature>
<dbReference type="Pfam" id="PF00010">
    <property type="entry name" value="HLH"/>
    <property type="match status" value="1"/>
</dbReference>
<feature type="compositionally biased region" description="Pro residues" evidence="1">
    <location>
        <begin position="105"/>
        <end position="123"/>
    </location>
</feature>
<proteinExistence type="predicted"/>
<dbReference type="Gene3D" id="3.30.450.20">
    <property type="entry name" value="PAS domain"/>
    <property type="match status" value="2"/>
</dbReference>
<evidence type="ECO:0000259" key="2">
    <source>
        <dbReference type="PROSITE" id="PS50888"/>
    </source>
</evidence>
<reference evidence="4" key="1">
    <citation type="submission" date="2017-01" db="EMBL/GenBank/DDBJ databases">
        <title>Comparative genomics of anhydrobiosis in the tardigrade Hypsibius dujardini.</title>
        <authorList>
            <person name="Yoshida Y."/>
            <person name="Koutsovoulos G."/>
            <person name="Laetsch D."/>
            <person name="Stevens L."/>
            <person name="Kumar S."/>
            <person name="Horikawa D."/>
            <person name="Ishino K."/>
            <person name="Komine S."/>
            <person name="Tomita M."/>
            <person name="Blaxter M."/>
            <person name="Arakawa K."/>
        </authorList>
    </citation>
    <scope>NUCLEOTIDE SEQUENCE [LARGE SCALE GENOMIC DNA]</scope>
    <source>
        <strain evidence="4">Z151</strain>
    </source>
</reference>
<feature type="compositionally biased region" description="Pro residues" evidence="1">
    <location>
        <begin position="66"/>
        <end position="91"/>
    </location>
</feature>
<dbReference type="SUPFAM" id="SSF55785">
    <property type="entry name" value="PYP-like sensor domain (PAS domain)"/>
    <property type="match status" value="2"/>
</dbReference>
<dbReference type="EMBL" id="MTYJ01000031">
    <property type="protein sequence ID" value="OQV20351.1"/>
    <property type="molecule type" value="Genomic_DNA"/>
</dbReference>
<feature type="compositionally biased region" description="Polar residues" evidence="1">
    <location>
        <begin position="593"/>
        <end position="603"/>
    </location>
</feature>
<protein>
    <submittedName>
        <fullName evidence="3">Aryl hydrocarbon receptor nuclear translocator-like protein 1</fullName>
    </submittedName>
</protein>
<dbReference type="InterPro" id="IPR036638">
    <property type="entry name" value="HLH_DNA-bd_sf"/>
</dbReference>
<dbReference type="InterPro" id="IPR035965">
    <property type="entry name" value="PAS-like_dom_sf"/>
</dbReference>
<feature type="region of interest" description="Disordered" evidence="1">
    <location>
        <begin position="236"/>
        <end position="261"/>
    </location>
</feature>
<dbReference type="PROSITE" id="PS50888">
    <property type="entry name" value="BHLH"/>
    <property type="match status" value="1"/>
</dbReference>
<feature type="compositionally biased region" description="Basic residues" evidence="1">
    <location>
        <begin position="247"/>
        <end position="256"/>
    </location>
</feature>
<feature type="compositionally biased region" description="Low complexity" evidence="1">
    <location>
        <begin position="604"/>
        <end position="625"/>
    </location>
</feature>
<dbReference type="OrthoDB" id="71302at2759"/>
<feature type="region of interest" description="Disordered" evidence="1">
    <location>
        <begin position="105"/>
        <end position="179"/>
    </location>
</feature>
<dbReference type="AlphaFoldDB" id="A0A1W0WYS2"/>
<dbReference type="InterPro" id="IPR000014">
    <property type="entry name" value="PAS"/>
</dbReference>
<evidence type="ECO:0000256" key="1">
    <source>
        <dbReference type="SAM" id="MobiDB-lite"/>
    </source>
</evidence>
<evidence type="ECO:0000313" key="3">
    <source>
        <dbReference type="EMBL" id="OQV20351.1"/>
    </source>
</evidence>
<dbReference type="GO" id="GO:0046983">
    <property type="term" value="F:protein dimerization activity"/>
    <property type="evidence" value="ECO:0007669"/>
    <property type="project" value="InterPro"/>
</dbReference>
<dbReference type="Gene3D" id="4.10.280.10">
    <property type="entry name" value="Helix-loop-helix DNA-binding domain"/>
    <property type="match status" value="1"/>
</dbReference>
<dbReference type="Pfam" id="PF14598">
    <property type="entry name" value="PAS_11"/>
    <property type="match status" value="1"/>
</dbReference>
<accession>A0A1W0WYS2</accession>
<dbReference type="InterPro" id="IPR011598">
    <property type="entry name" value="bHLH_dom"/>
</dbReference>
<sequence>MKWRRTTPSPVAVAVLDPTRKQPQQQLTSSSHRLEHVNSDVSPGGNMATNQQQRDQPSRHRSHRAAPPPPPSPPPPSPPPPPPLPLPPRRLLPPLSLLPLLPLPPPPPLPPLPPAPPRRPLPSPAGFDVDSESGQSGGSSFNQRSFQRSGDATLDGVRGSLDGVGGRHQLRSEGGGTLDHISRVSHSEIERRRRNKMNAYIQDLALLVPLCRTIHSRKLDKLTILKMSVQYLKNHSRTTASMSGRHSSGRSARRHSSGGQRFPTEQLLTADDILQLCLTIPDGFLVAVDCLSGAVLHVSETSAGSILEVSHQLTGANFLDLIDPADVPLVRQEIASIDPAVVAAVAAGTTVAPQLHRSFTCRMLLTTAHPPAGGGHHPDHAPRFTTLAFTGFIKPFRSEPSVGRNLYDYGGRLAPSHIFVALARVVASNPTATSAVAMTVPDVMTAFPEEFQCQFTPEARYTAVDLETSNVLGYSQQELTGASLYRCCHHADMAAVSASHRAVIAGHGPTTTRPYRLQTRNGQYVRVVTYWQAFRNPATHAVEAILARSRAVPDSSTLATTSPLCLSVRAGSSDDLSQQSSNGSPSDSSANQAHSNTAVTPSASGRSTTGTDSGTGSQSTDRGRW</sequence>
<dbReference type="CDD" id="cd00130">
    <property type="entry name" value="PAS"/>
    <property type="match status" value="1"/>
</dbReference>
<feature type="compositionally biased region" description="Polar residues" evidence="1">
    <location>
        <begin position="21"/>
        <end position="31"/>
    </location>
</feature>